<organism evidence="2 3">
    <name type="scientific">Trypanosoma brucei brucei (strain 927/4 GUTat10.1)</name>
    <dbReference type="NCBI Taxonomy" id="185431"/>
    <lineage>
        <taxon>Eukaryota</taxon>
        <taxon>Discoba</taxon>
        <taxon>Euglenozoa</taxon>
        <taxon>Kinetoplastea</taxon>
        <taxon>Metakinetoplastina</taxon>
        <taxon>Trypanosomatida</taxon>
        <taxon>Trypanosomatidae</taxon>
        <taxon>Trypanosoma</taxon>
    </lineage>
</organism>
<feature type="transmembrane region" description="Helical" evidence="1">
    <location>
        <begin position="35"/>
        <end position="53"/>
    </location>
</feature>
<feature type="transmembrane region" description="Helical" evidence="1">
    <location>
        <begin position="7"/>
        <end position="29"/>
    </location>
</feature>
<evidence type="ECO:0000313" key="2">
    <source>
        <dbReference type="EMBL" id="CAJ16579.1"/>
    </source>
</evidence>
<dbReference type="KEGG" id="tbr:TB927.1.3700"/>
<dbReference type="Proteomes" id="UP000008524">
    <property type="component" value="Chromosome 1"/>
</dbReference>
<name>Q4GYK5_TRYB2</name>
<protein>
    <submittedName>
        <fullName evidence="2">Uncharacterized protein</fullName>
    </submittedName>
</protein>
<keyword evidence="1" id="KW-1133">Transmembrane helix</keyword>
<reference evidence="2 3" key="1">
    <citation type="journal article" date="2003" name="Nucleic Acids Res.">
        <title>The DNA sequence of chromosome I of an African trypanosome: gene content, chromosome organisation, recombination and polymorphism.</title>
        <authorList>
            <person name="Hall N."/>
            <person name="Berriman M."/>
            <person name="Lennard N.J."/>
            <person name="Harris B.R."/>
            <person name="Hertz-Fowler C."/>
            <person name="Bart-Delabesse E.N."/>
            <person name="Gerrare C.S."/>
            <person name="Atkin R.J."/>
            <person name="Barron A.J."/>
            <person name="Bowman S."/>
            <person name="Bray-Allen S.P."/>
            <person name="Bringaud F."/>
            <person name="Clark L.N."/>
            <person name="Corton C.H."/>
            <person name="Cronin A."/>
            <person name="Davies R."/>
            <person name="Doggett J."/>
            <person name="Fraser A."/>
            <person name="Gruter E."/>
            <person name="Hall S."/>
            <person name="Harper A.D."/>
            <person name="Kay M.P."/>
            <person name="Leech V."/>
            <person name="Mayes R."/>
            <person name="Price C."/>
            <person name="Quail M.A."/>
            <person name="Rabbinowitch E."/>
            <person name="Reitter C."/>
            <person name="Rutherford K."/>
            <person name="Sasse J."/>
            <person name="Sharp S."/>
            <person name="Shownkeen R."/>
            <person name="Macleod A."/>
            <person name="Taylor S."/>
            <person name="Tweedie A."/>
            <person name="Turner C.M.R."/>
            <person name="Tait A."/>
            <person name="Gull K."/>
            <person name="Barrell B."/>
            <person name="Melville S.E."/>
        </authorList>
    </citation>
    <scope>NUCLEOTIDE SEQUENCE [LARGE SCALE GENOMIC DNA]</scope>
    <source>
        <strain evidence="2 3">927/4 GUTat10.1</strain>
    </source>
</reference>
<reference evidence="3" key="2">
    <citation type="journal article" date="2005" name="Science">
        <title>The genome of the African trypanosome Trypanosoma brucei.</title>
        <authorList>
            <person name="Berriman M."/>
            <person name="Ghedin E."/>
            <person name="Hertz-Fowler C."/>
            <person name="Blandin G."/>
            <person name="Renauld H."/>
            <person name="Bartholomeu D.C."/>
            <person name="Lennard N.J."/>
            <person name="Caler E."/>
            <person name="Hamlin N.E."/>
            <person name="Haas B."/>
            <person name="Bohme U."/>
            <person name="Hannick L."/>
            <person name="Aslett M.A."/>
            <person name="Shallom J."/>
            <person name="Marcello L."/>
            <person name="Hou L."/>
            <person name="Wickstead B."/>
            <person name="Alsmark U.C."/>
            <person name="Arrowsmith C."/>
            <person name="Atkin R.J."/>
            <person name="Barron A.J."/>
            <person name="Bringaud F."/>
            <person name="Brooks K."/>
            <person name="Carrington M."/>
            <person name="Cherevach I."/>
            <person name="Chillingworth T.J."/>
            <person name="Churcher C."/>
            <person name="Clark L.N."/>
            <person name="Corton C.H."/>
            <person name="Cronin A."/>
            <person name="Davies R.M."/>
            <person name="Doggett J."/>
            <person name="Djikeng A."/>
            <person name="Feldblyum T."/>
            <person name="Field M.C."/>
            <person name="Fraser A."/>
            <person name="Goodhead I."/>
            <person name="Hance Z."/>
            <person name="Harper D."/>
            <person name="Harris B.R."/>
            <person name="Hauser H."/>
            <person name="Hostetler J."/>
            <person name="Ivens A."/>
            <person name="Jagels K."/>
            <person name="Johnson D."/>
            <person name="Johnson J."/>
            <person name="Jones K."/>
            <person name="Kerhornou A.X."/>
            <person name="Koo H."/>
            <person name="Larke N."/>
            <person name="Landfear S."/>
            <person name="Larkin C."/>
            <person name="Leech V."/>
            <person name="Line A."/>
            <person name="Lord A."/>
            <person name="Macleod A."/>
            <person name="Mooney P.J."/>
            <person name="Moule S."/>
            <person name="Martin D.M."/>
            <person name="Morgan G.W."/>
            <person name="Mungall K."/>
            <person name="Norbertczak H."/>
            <person name="Ormond D."/>
            <person name="Pai G."/>
            <person name="Peacock C.S."/>
            <person name="Peterson J."/>
            <person name="Quail M.A."/>
            <person name="Rabbinowitsch E."/>
            <person name="Rajandream M.A."/>
            <person name="Reitter C."/>
            <person name="Salzberg S.L."/>
            <person name="Sanders M."/>
            <person name="Schobel S."/>
            <person name="Sharp S."/>
            <person name="Simmonds M."/>
            <person name="Simpson A.J."/>
            <person name="Tallon L."/>
            <person name="Turner C.M."/>
            <person name="Tait A."/>
            <person name="Tivey A.R."/>
            <person name="Van Aken S."/>
            <person name="Walker D."/>
            <person name="Wanless D."/>
            <person name="Wang S."/>
            <person name="White B."/>
            <person name="White O."/>
            <person name="Whitehead S."/>
            <person name="Woodward J."/>
            <person name="Wortman J."/>
            <person name="Adams M.D."/>
            <person name="Embley T.M."/>
            <person name="Gull K."/>
            <person name="Ullu E."/>
            <person name="Barry J.D."/>
            <person name="Fairlamb A.H."/>
            <person name="Opperdoes F."/>
            <person name="Barrell B.G."/>
            <person name="Donelson J.E."/>
            <person name="Hall N."/>
            <person name="Fraser C.M."/>
            <person name="Melville S.E."/>
            <person name="El-Sayed N.M."/>
        </authorList>
    </citation>
    <scope>NUCLEOTIDE SEQUENCE [LARGE SCALE GENOMIC DNA]</scope>
    <source>
        <strain evidence="3">927/4 GUTat10.1</strain>
    </source>
</reference>
<dbReference type="GeneID" id="4357437"/>
<dbReference type="PaxDb" id="5691-CAJ16579"/>
<dbReference type="EMBL" id="AL929603">
    <property type="protein sequence ID" value="CAJ16579.1"/>
    <property type="molecule type" value="Genomic_DNA"/>
</dbReference>
<evidence type="ECO:0000256" key="1">
    <source>
        <dbReference type="SAM" id="Phobius"/>
    </source>
</evidence>
<keyword evidence="3" id="KW-1185">Reference proteome</keyword>
<dbReference type="InParanoid" id="Q4GYK5"/>
<keyword evidence="1" id="KW-0472">Membrane</keyword>
<dbReference type="AlphaFoldDB" id="Q4GYK5"/>
<dbReference type="RefSeq" id="XP_001219066.1">
    <property type="nucleotide sequence ID" value="XM_001219065.1"/>
</dbReference>
<accession>Q4GYK5</accession>
<sequence>MLHIITLVYNCLHHVETVILVVFIVTTNALHYELSSKWCLLLIIHSCFFFLTANEDFSHLRRGAGTITFCVPVLYRRVLCLFLTRCCRRIFFTMPPGSHMPLCVVGSKR</sequence>
<proteinExistence type="predicted"/>
<evidence type="ECO:0000313" key="3">
    <source>
        <dbReference type="Proteomes" id="UP000008524"/>
    </source>
</evidence>
<gene>
    <name evidence="2" type="ORF">TB927.1.3700</name>
</gene>
<keyword evidence="1" id="KW-0812">Transmembrane</keyword>